<dbReference type="STRING" id="1121325.SAMN04515677_104370"/>
<feature type="domain" description="Glycosyl transferase family 1" evidence="1">
    <location>
        <begin position="174"/>
        <end position="333"/>
    </location>
</feature>
<dbReference type="GO" id="GO:0016757">
    <property type="term" value="F:glycosyltransferase activity"/>
    <property type="evidence" value="ECO:0007669"/>
    <property type="project" value="InterPro"/>
</dbReference>
<name>A0A1G9PIE2_9FIRM</name>
<keyword evidence="4" id="KW-1185">Reference proteome</keyword>
<dbReference type="Gene3D" id="3.40.50.2000">
    <property type="entry name" value="Glycogen Phosphorylase B"/>
    <property type="match status" value="2"/>
</dbReference>
<feature type="domain" description="Glycosyltransferase subfamily 4-like N-terminal" evidence="2">
    <location>
        <begin position="13"/>
        <end position="163"/>
    </location>
</feature>
<sequence>MNILYLNNSMHLGGDNKCILKLCKELKKDNKIIVASMGGILESELNNLGIMHYKIHDVVNKKPSIIISNVYKLIKIVKDENIDIIHSHHRMSALTAKIVSKFVKVKVIHTQHLCIEDKFRLTKFALNSIKIITVSESAKKILQTKSKLNGNRITTIYNTIETENDNKVVDKRLINLKDQGYFIIAQVSRIIDYKGVYDFVDIAKKTVIENDNIRFVLIGDGPEKENLEKYIKKERLQDFIILLGSKDNVIEHLKYIDLLLLCSYIEGLPLAPIEAFSQGIPVIATNINGTNEEIVEGMNGHLVNVKDIDQFSNRILELYKDREKLIEMKINSKNIFNKYFSSDEYISEHIKIYCKG</sequence>
<dbReference type="Pfam" id="PF13439">
    <property type="entry name" value="Glyco_transf_4"/>
    <property type="match status" value="1"/>
</dbReference>
<dbReference type="SUPFAM" id="SSF53756">
    <property type="entry name" value="UDP-Glycosyltransferase/glycogen phosphorylase"/>
    <property type="match status" value="1"/>
</dbReference>
<dbReference type="CDD" id="cd03801">
    <property type="entry name" value="GT4_PimA-like"/>
    <property type="match status" value="1"/>
</dbReference>
<dbReference type="InterPro" id="IPR028098">
    <property type="entry name" value="Glyco_trans_4-like_N"/>
</dbReference>
<dbReference type="InterPro" id="IPR001296">
    <property type="entry name" value="Glyco_trans_1"/>
</dbReference>
<dbReference type="PANTHER" id="PTHR12526:SF630">
    <property type="entry name" value="GLYCOSYLTRANSFERASE"/>
    <property type="match status" value="1"/>
</dbReference>
<protein>
    <submittedName>
        <fullName evidence="3">Glycosyltransferase involved in cell wall bisynthesis</fullName>
    </submittedName>
</protein>
<organism evidence="3 4">
    <name type="scientific">Romboutsia lituseburensis DSM 797</name>
    <dbReference type="NCBI Taxonomy" id="1121325"/>
    <lineage>
        <taxon>Bacteria</taxon>
        <taxon>Bacillati</taxon>
        <taxon>Bacillota</taxon>
        <taxon>Clostridia</taxon>
        <taxon>Peptostreptococcales</taxon>
        <taxon>Peptostreptococcaceae</taxon>
        <taxon>Romboutsia</taxon>
    </lineage>
</organism>
<dbReference type="RefSeq" id="WP_092725787.1">
    <property type="nucleotide sequence ID" value="NZ_FNGW01000004.1"/>
</dbReference>
<keyword evidence="3" id="KW-0808">Transferase</keyword>
<accession>A0A1G9PIE2</accession>
<evidence type="ECO:0000313" key="4">
    <source>
        <dbReference type="Proteomes" id="UP000199068"/>
    </source>
</evidence>
<dbReference type="Proteomes" id="UP000199068">
    <property type="component" value="Unassembled WGS sequence"/>
</dbReference>
<reference evidence="3 4" key="1">
    <citation type="submission" date="2016-10" db="EMBL/GenBank/DDBJ databases">
        <authorList>
            <person name="de Groot N.N."/>
        </authorList>
    </citation>
    <scope>NUCLEOTIDE SEQUENCE [LARGE SCALE GENOMIC DNA]</scope>
    <source>
        <strain evidence="3 4">DSM 797</strain>
    </source>
</reference>
<dbReference type="Pfam" id="PF00534">
    <property type="entry name" value="Glycos_transf_1"/>
    <property type="match status" value="1"/>
</dbReference>
<evidence type="ECO:0000313" key="3">
    <source>
        <dbReference type="EMBL" id="SDL98313.1"/>
    </source>
</evidence>
<dbReference type="PANTHER" id="PTHR12526">
    <property type="entry name" value="GLYCOSYLTRANSFERASE"/>
    <property type="match status" value="1"/>
</dbReference>
<evidence type="ECO:0000259" key="1">
    <source>
        <dbReference type="Pfam" id="PF00534"/>
    </source>
</evidence>
<proteinExistence type="predicted"/>
<dbReference type="EMBL" id="FNGW01000004">
    <property type="protein sequence ID" value="SDL98313.1"/>
    <property type="molecule type" value="Genomic_DNA"/>
</dbReference>
<dbReference type="AlphaFoldDB" id="A0A1G9PIE2"/>
<gene>
    <name evidence="3" type="ORF">SAMN04515677_104370</name>
</gene>
<evidence type="ECO:0000259" key="2">
    <source>
        <dbReference type="Pfam" id="PF13439"/>
    </source>
</evidence>